<dbReference type="EMBL" id="SPMY01000019">
    <property type="protein sequence ID" value="NMQ27638.1"/>
    <property type="molecule type" value="Genomic_DNA"/>
</dbReference>
<proteinExistence type="predicted"/>
<evidence type="ECO:0000313" key="3">
    <source>
        <dbReference type="Proteomes" id="UP000749010"/>
    </source>
</evidence>
<dbReference type="Pfam" id="PF07940">
    <property type="entry name" value="Hepar_II_III_C"/>
    <property type="match status" value="1"/>
</dbReference>
<sequence length="148" mass="16790">MIVDSGGPYSYGSAWSKNYFQASRAHNVIIADDQDFVDLGSTLLGSGDSEYASFVTASHQNIPDATHARTLIHLKDEFVIVFDTISANRQHTYDLIFHLDPDAAVTLNRFCVRLNCRNRLVDSDFIRYRDFDVHCFRRVGRQATRVGN</sequence>
<name>A0ABX1TWK1_9PROT</name>
<evidence type="ECO:0000259" key="1">
    <source>
        <dbReference type="Pfam" id="PF07940"/>
    </source>
</evidence>
<dbReference type="RefSeq" id="WP_169066087.1">
    <property type="nucleotide sequence ID" value="NZ_SPMY01000019.1"/>
</dbReference>
<dbReference type="Gene3D" id="2.70.98.70">
    <property type="match status" value="1"/>
</dbReference>
<comment type="caution">
    <text evidence="2">The sequence shown here is derived from an EMBL/GenBank/DDBJ whole genome shotgun (WGS) entry which is preliminary data.</text>
</comment>
<dbReference type="InterPro" id="IPR012480">
    <property type="entry name" value="Hepar_II_III_C"/>
</dbReference>
<gene>
    <name evidence="2" type="ORF">E4Q23_07650</name>
</gene>
<feature type="domain" description="Heparinase II/III-like C-terminal" evidence="1">
    <location>
        <begin position="1"/>
        <end position="131"/>
    </location>
</feature>
<keyword evidence="3" id="KW-1185">Reference proteome</keyword>
<dbReference type="Proteomes" id="UP000749010">
    <property type="component" value="Unassembled WGS sequence"/>
</dbReference>
<protein>
    <recommendedName>
        <fullName evidence="1">Heparinase II/III-like C-terminal domain-containing protein</fullName>
    </recommendedName>
</protein>
<reference evidence="2 3" key="1">
    <citation type="submission" date="2019-03" db="EMBL/GenBank/DDBJ databases">
        <title>Metabolic reconstructions from genomes of highly enriched 'Candidatus Accumulibacter' and 'Candidatus Competibacter' bioreactor populations.</title>
        <authorList>
            <person name="Annavajhala M.K."/>
            <person name="Welles L."/>
            <person name="Abbas B."/>
            <person name="Sorokin D."/>
            <person name="Park H."/>
            <person name="Van Loosdrecht M."/>
            <person name="Chandran K."/>
        </authorList>
    </citation>
    <scope>NUCLEOTIDE SEQUENCE [LARGE SCALE GENOMIC DNA]</scope>
    <source>
        <strain evidence="2 3">SBR_S</strain>
    </source>
</reference>
<accession>A0ABX1TWK1</accession>
<evidence type="ECO:0000313" key="2">
    <source>
        <dbReference type="EMBL" id="NMQ27638.1"/>
    </source>
</evidence>
<organism evidence="2 3">
    <name type="scientific">Candidatus Accumulibacter phosphatis</name>
    <dbReference type="NCBI Taxonomy" id="327160"/>
    <lineage>
        <taxon>Bacteria</taxon>
        <taxon>Pseudomonadati</taxon>
        <taxon>Pseudomonadota</taxon>
        <taxon>Betaproteobacteria</taxon>
        <taxon>Candidatus Accumulibacter</taxon>
    </lineage>
</organism>